<keyword evidence="3" id="KW-0732">Signal</keyword>
<keyword evidence="6" id="KW-1185">Reference proteome</keyword>
<feature type="signal peptide" evidence="3">
    <location>
        <begin position="1"/>
        <end position="25"/>
    </location>
</feature>
<keyword evidence="2" id="KW-0378">Hydrolase</keyword>
<dbReference type="PANTHER" id="PTHR43540">
    <property type="entry name" value="PEROXYUREIDOACRYLATE/UREIDOACRYLATE AMIDOHYDROLASE-RELATED"/>
    <property type="match status" value="1"/>
</dbReference>
<dbReference type="GO" id="GO:0016787">
    <property type="term" value="F:hydrolase activity"/>
    <property type="evidence" value="ECO:0007669"/>
    <property type="project" value="UniProtKB-KW"/>
</dbReference>
<organism evidence="5 6">
    <name type="scientific">Cladophialophora psammophila CBS 110553</name>
    <dbReference type="NCBI Taxonomy" id="1182543"/>
    <lineage>
        <taxon>Eukaryota</taxon>
        <taxon>Fungi</taxon>
        <taxon>Dikarya</taxon>
        <taxon>Ascomycota</taxon>
        <taxon>Pezizomycotina</taxon>
        <taxon>Eurotiomycetes</taxon>
        <taxon>Chaetothyriomycetidae</taxon>
        <taxon>Chaetothyriales</taxon>
        <taxon>Herpotrichiellaceae</taxon>
        <taxon>Cladophialophora</taxon>
    </lineage>
</organism>
<proteinExistence type="inferred from homology"/>
<dbReference type="eggNOG" id="ENOG502S0MF">
    <property type="taxonomic scope" value="Eukaryota"/>
</dbReference>
<gene>
    <name evidence="5" type="ORF">A1O5_07661</name>
</gene>
<name>W9WX35_9EURO</name>
<dbReference type="OrthoDB" id="167809at2759"/>
<evidence type="ECO:0000259" key="4">
    <source>
        <dbReference type="Pfam" id="PF00857"/>
    </source>
</evidence>
<dbReference type="STRING" id="1182543.W9WX35"/>
<comment type="similarity">
    <text evidence="1">Belongs to the isochorismatase family.</text>
</comment>
<dbReference type="CDD" id="cd00431">
    <property type="entry name" value="cysteine_hydrolases"/>
    <property type="match status" value="1"/>
</dbReference>
<feature type="domain" description="Isochorismatase-like" evidence="4">
    <location>
        <begin position="98"/>
        <end position="294"/>
    </location>
</feature>
<dbReference type="Gene3D" id="3.40.50.850">
    <property type="entry name" value="Isochorismatase-like"/>
    <property type="match status" value="1"/>
</dbReference>
<dbReference type="Pfam" id="PF00857">
    <property type="entry name" value="Isochorismatase"/>
    <property type="match status" value="1"/>
</dbReference>
<dbReference type="GeneID" id="19192367"/>
<dbReference type="AlphaFoldDB" id="W9WX35"/>
<dbReference type="InterPro" id="IPR050272">
    <property type="entry name" value="Isochorismatase-like_hydrls"/>
</dbReference>
<comment type="caution">
    <text evidence="5">The sequence shown here is derived from an EMBL/GenBank/DDBJ whole genome shotgun (WGS) entry which is preliminary data.</text>
</comment>
<dbReference type="InterPro" id="IPR000868">
    <property type="entry name" value="Isochorismatase-like_dom"/>
</dbReference>
<feature type="chain" id="PRO_5004931608" description="Isochorismatase-like domain-containing protein" evidence="3">
    <location>
        <begin position="26"/>
        <end position="316"/>
    </location>
</feature>
<evidence type="ECO:0000313" key="6">
    <source>
        <dbReference type="Proteomes" id="UP000019471"/>
    </source>
</evidence>
<evidence type="ECO:0000256" key="2">
    <source>
        <dbReference type="ARBA" id="ARBA00022801"/>
    </source>
</evidence>
<dbReference type="HOGENOM" id="CLU_068979_0_0_1"/>
<reference evidence="5 6" key="1">
    <citation type="submission" date="2013-03" db="EMBL/GenBank/DDBJ databases">
        <title>The Genome Sequence of Cladophialophora psammophila CBS 110553.</title>
        <authorList>
            <consortium name="The Broad Institute Genomics Platform"/>
            <person name="Cuomo C."/>
            <person name="de Hoog S."/>
            <person name="Gorbushina A."/>
            <person name="Walker B."/>
            <person name="Young S.K."/>
            <person name="Zeng Q."/>
            <person name="Gargeya S."/>
            <person name="Fitzgerald M."/>
            <person name="Haas B."/>
            <person name="Abouelleil A."/>
            <person name="Allen A.W."/>
            <person name="Alvarado L."/>
            <person name="Arachchi H.M."/>
            <person name="Berlin A.M."/>
            <person name="Chapman S.B."/>
            <person name="Gainer-Dewar J."/>
            <person name="Goldberg J."/>
            <person name="Griggs A."/>
            <person name="Gujja S."/>
            <person name="Hansen M."/>
            <person name="Howarth C."/>
            <person name="Imamovic A."/>
            <person name="Ireland A."/>
            <person name="Larimer J."/>
            <person name="McCowan C."/>
            <person name="Murphy C."/>
            <person name="Pearson M."/>
            <person name="Poon T.W."/>
            <person name="Priest M."/>
            <person name="Roberts A."/>
            <person name="Saif S."/>
            <person name="Shea T."/>
            <person name="Sisk P."/>
            <person name="Sykes S."/>
            <person name="Wortman J."/>
            <person name="Nusbaum C."/>
            <person name="Birren B."/>
        </authorList>
    </citation>
    <scope>NUCLEOTIDE SEQUENCE [LARGE SCALE GENOMIC DNA]</scope>
    <source>
        <strain evidence="5 6">CBS 110553</strain>
    </source>
</reference>
<evidence type="ECO:0000313" key="5">
    <source>
        <dbReference type="EMBL" id="EXJ69625.1"/>
    </source>
</evidence>
<dbReference type="RefSeq" id="XP_007746440.1">
    <property type="nucleotide sequence ID" value="XM_007748250.1"/>
</dbReference>
<dbReference type="EMBL" id="AMGX01000011">
    <property type="protein sequence ID" value="EXJ69625.1"/>
    <property type="molecule type" value="Genomic_DNA"/>
</dbReference>
<dbReference type="SUPFAM" id="SSF52499">
    <property type="entry name" value="Isochorismatase-like hydrolases"/>
    <property type="match status" value="1"/>
</dbReference>
<dbReference type="InterPro" id="IPR036380">
    <property type="entry name" value="Isochorismatase-like_sf"/>
</dbReference>
<evidence type="ECO:0000256" key="1">
    <source>
        <dbReference type="ARBA" id="ARBA00006336"/>
    </source>
</evidence>
<dbReference type="Proteomes" id="UP000019471">
    <property type="component" value="Unassembled WGS sequence"/>
</dbReference>
<dbReference type="PANTHER" id="PTHR43540:SF9">
    <property type="entry name" value="FAMILY HYDROLASE, PUTATIVE (AFU_ORTHOLOGUE AFUA_2G08700)-RELATED"/>
    <property type="match status" value="1"/>
</dbReference>
<sequence>MAVARFFSPMNLLVSALAISSLCSASPFGLEERQAYALVGDGFEAATSTLGSYYNYWRKLPNGTFDLTRSDRSPVTTPKVLPMMAHRSSIKIEPNRTGLVIIDMQNFFLHPDLSPKAVNGRAAVQPTVNMINGFRKHGMKVLWVNWGLTEYDLLTIPPAFKSGFSGGSDLANETFGSDMGTIKDNGTTIEVGRLLMRGSWNAEPYGVLGTMKNEGLAAGTDMLFNKNRLSGLWGPQTPLGLWLQENEMSTLFFGGVNADQCVWSTFVDAYFKGYDVIYVDDISQTTSPSYAQEMCRYNAAGYGFIGNSSAILKALG</sequence>
<accession>W9WX35</accession>
<evidence type="ECO:0000256" key="3">
    <source>
        <dbReference type="SAM" id="SignalP"/>
    </source>
</evidence>
<protein>
    <recommendedName>
        <fullName evidence="4">Isochorismatase-like domain-containing protein</fullName>
    </recommendedName>
</protein>